<name>T1BWL1_9ZZZZ</name>
<reference evidence="1" key="2">
    <citation type="journal article" date="2014" name="ISME J.">
        <title>Microbial stratification in low pH oxic and suboxic macroscopic growths along an acid mine drainage.</title>
        <authorList>
            <person name="Mendez-Garcia C."/>
            <person name="Mesa V."/>
            <person name="Sprenger R.R."/>
            <person name="Richter M."/>
            <person name="Diez M.S."/>
            <person name="Solano J."/>
            <person name="Bargiela R."/>
            <person name="Golyshina O.V."/>
            <person name="Manteca A."/>
            <person name="Ramos J.L."/>
            <person name="Gallego J.R."/>
            <person name="Llorente I."/>
            <person name="Martins Dos Santos V.A."/>
            <person name="Jensen O.N."/>
            <person name="Pelaez A.I."/>
            <person name="Sanchez J."/>
            <person name="Ferrer M."/>
        </authorList>
    </citation>
    <scope>NUCLEOTIDE SEQUENCE</scope>
</reference>
<evidence type="ECO:0000313" key="1">
    <source>
        <dbReference type="EMBL" id="EQD74282.1"/>
    </source>
</evidence>
<gene>
    <name evidence="1" type="ORF">B1B_02756</name>
</gene>
<accession>T1BWL1</accession>
<comment type="caution">
    <text evidence="1">The sequence shown here is derived from an EMBL/GenBank/DDBJ whole genome shotgun (WGS) entry which is preliminary data.</text>
</comment>
<dbReference type="Gene3D" id="3.20.20.100">
    <property type="entry name" value="NADP-dependent oxidoreductase domain"/>
    <property type="match status" value="1"/>
</dbReference>
<dbReference type="AlphaFoldDB" id="T1BWL1"/>
<dbReference type="SUPFAM" id="SSF51430">
    <property type="entry name" value="NAD(P)-linked oxidoreductase"/>
    <property type="match status" value="1"/>
</dbReference>
<sequence length="187" mass="20461">NAAEAEMEAIGPRPFEERLREAFAFYEEARRIGRIRWYGLATWDSLRMGRSEPGYLSLERAVELAREVGGDEHGFRFIQFPLNPVMPEAAVLRNQRVGSRSLTLLEAAGALGVGTFSSVPLLQGEALGQIPPTGGLTGAQPVLQFSRSAPGHLTTLVGQKDPAHVPENLALARFPPVEEATFRSWLP</sequence>
<dbReference type="InterPro" id="IPR036812">
    <property type="entry name" value="NAD(P)_OxRdtase_dom_sf"/>
</dbReference>
<dbReference type="EMBL" id="AUZY01001660">
    <property type="protein sequence ID" value="EQD74282.1"/>
    <property type="molecule type" value="Genomic_DNA"/>
</dbReference>
<reference evidence="1" key="1">
    <citation type="submission" date="2013-08" db="EMBL/GenBank/DDBJ databases">
        <authorList>
            <person name="Mendez C."/>
            <person name="Richter M."/>
            <person name="Ferrer M."/>
            <person name="Sanchez J."/>
        </authorList>
    </citation>
    <scope>NUCLEOTIDE SEQUENCE</scope>
</reference>
<feature type="non-terminal residue" evidence="1">
    <location>
        <position position="1"/>
    </location>
</feature>
<organism evidence="1">
    <name type="scientific">mine drainage metagenome</name>
    <dbReference type="NCBI Taxonomy" id="410659"/>
    <lineage>
        <taxon>unclassified sequences</taxon>
        <taxon>metagenomes</taxon>
        <taxon>ecological metagenomes</taxon>
    </lineage>
</organism>
<protein>
    <submittedName>
        <fullName evidence="1">Aldo/keto reductase</fullName>
    </submittedName>
</protein>
<proteinExistence type="predicted"/>